<dbReference type="EMBL" id="JAHRIN010073986">
    <property type="protein sequence ID" value="MEQ2216956.1"/>
    <property type="molecule type" value="Genomic_DNA"/>
</dbReference>
<feature type="region of interest" description="Disordered" evidence="1">
    <location>
        <begin position="80"/>
        <end position="154"/>
    </location>
</feature>
<reference evidence="2 3" key="1">
    <citation type="submission" date="2021-06" db="EMBL/GenBank/DDBJ databases">
        <authorList>
            <person name="Palmer J.M."/>
        </authorList>
    </citation>
    <scope>NUCLEOTIDE SEQUENCE [LARGE SCALE GENOMIC DNA]</scope>
    <source>
        <strain evidence="2 3">XC_2019</strain>
        <tissue evidence="2">Muscle</tissue>
    </source>
</reference>
<comment type="caution">
    <text evidence="2">The sequence shown here is derived from an EMBL/GenBank/DDBJ whole genome shotgun (WGS) entry which is preliminary data.</text>
</comment>
<dbReference type="Proteomes" id="UP001434883">
    <property type="component" value="Unassembled WGS sequence"/>
</dbReference>
<evidence type="ECO:0000256" key="1">
    <source>
        <dbReference type="SAM" id="MobiDB-lite"/>
    </source>
</evidence>
<evidence type="ECO:0000313" key="3">
    <source>
        <dbReference type="Proteomes" id="UP001434883"/>
    </source>
</evidence>
<keyword evidence="3" id="KW-1185">Reference proteome</keyword>
<feature type="compositionally biased region" description="Basic residues" evidence="1">
    <location>
        <begin position="93"/>
        <end position="103"/>
    </location>
</feature>
<evidence type="ECO:0000313" key="2">
    <source>
        <dbReference type="EMBL" id="MEQ2216956.1"/>
    </source>
</evidence>
<protein>
    <submittedName>
        <fullName evidence="2">Uncharacterized protein</fullName>
    </submittedName>
</protein>
<gene>
    <name evidence="2" type="ORF">XENOCAPTIV_026781</name>
</gene>
<organism evidence="2 3">
    <name type="scientific">Xenoophorus captivus</name>
    <dbReference type="NCBI Taxonomy" id="1517983"/>
    <lineage>
        <taxon>Eukaryota</taxon>
        <taxon>Metazoa</taxon>
        <taxon>Chordata</taxon>
        <taxon>Craniata</taxon>
        <taxon>Vertebrata</taxon>
        <taxon>Euteleostomi</taxon>
        <taxon>Actinopterygii</taxon>
        <taxon>Neopterygii</taxon>
        <taxon>Teleostei</taxon>
        <taxon>Neoteleostei</taxon>
        <taxon>Acanthomorphata</taxon>
        <taxon>Ovalentaria</taxon>
        <taxon>Atherinomorphae</taxon>
        <taxon>Cyprinodontiformes</taxon>
        <taxon>Goodeidae</taxon>
        <taxon>Xenoophorus</taxon>
    </lineage>
</organism>
<name>A0ABV0SA03_9TELE</name>
<accession>A0ABV0SA03</accession>
<feature type="compositionally biased region" description="Low complexity" evidence="1">
    <location>
        <begin position="115"/>
        <end position="149"/>
    </location>
</feature>
<sequence>MRLPSSYLHFGPIQTQNVIVGTSHKQDQADRAKELKMWIKQQEETLQAMYGEGVEILPSPLLLEEMECLGVSDWVPVDVLPDQNHTSPACSSSKRRRPRRKRSTPATAELNLLTAASPEPSTSAAAPAEPSSSAAAPAAAEIPAGFGSRPGRRRRRGTVAIGRLANIPENKLSLNGGNILWEVHPVFAKLSKH</sequence>
<proteinExistence type="predicted"/>